<dbReference type="SUPFAM" id="SSF50685">
    <property type="entry name" value="Barwin-like endoglucanases"/>
    <property type="match status" value="1"/>
</dbReference>
<dbReference type="EMBL" id="WHUW01000004">
    <property type="protein sequence ID" value="KAF8447922.1"/>
    <property type="molecule type" value="Genomic_DNA"/>
</dbReference>
<dbReference type="PANTHER" id="PTHR31836">
    <property type="match status" value="1"/>
</dbReference>
<gene>
    <name evidence="4" type="ORF">L210DRAFT_3641786</name>
</gene>
<name>A0AAD4C4L1_BOLED</name>
<feature type="region of interest" description="Disordered" evidence="2">
    <location>
        <begin position="146"/>
        <end position="215"/>
    </location>
</feature>
<organism evidence="4 5">
    <name type="scientific">Boletus edulis BED1</name>
    <dbReference type="NCBI Taxonomy" id="1328754"/>
    <lineage>
        <taxon>Eukaryota</taxon>
        <taxon>Fungi</taxon>
        <taxon>Dikarya</taxon>
        <taxon>Basidiomycota</taxon>
        <taxon>Agaricomycotina</taxon>
        <taxon>Agaricomycetes</taxon>
        <taxon>Agaricomycetidae</taxon>
        <taxon>Boletales</taxon>
        <taxon>Boletineae</taxon>
        <taxon>Boletaceae</taxon>
        <taxon>Boletoideae</taxon>
        <taxon>Boletus</taxon>
    </lineage>
</organism>
<dbReference type="CDD" id="cd22191">
    <property type="entry name" value="DPBB_RlpA_EXP_N-like"/>
    <property type="match status" value="1"/>
</dbReference>
<evidence type="ECO:0000313" key="4">
    <source>
        <dbReference type="EMBL" id="KAF8447922.1"/>
    </source>
</evidence>
<feature type="compositionally biased region" description="Low complexity" evidence="2">
    <location>
        <begin position="152"/>
        <end position="173"/>
    </location>
</feature>
<keyword evidence="5" id="KW-1185">Reference proteome</keyword>
<dbReference type="Gene3D" id="2.40.40.10">
    <property type="entry name" value="RlpA-like domain"/>
    <property type="match status" value="1"/>
</dbReference>
<comment type="caution">
    <text evidence="4">The sequence shown here is derived from an EMBL/GenBank/DDBJ whole genome shotgun (WGS) entry which is preliminary data.</text>
</comment>
<proteinExistence type="predicted"/>
<dbReference type="InterPro" id="IPR036908">
    <property type="entry name" value="RlpA-like_sf"/>
</dbReference>
<sequence>MALRVSTFFDILVLLLPFVAANHWSKRHQEVAHRARGDVDIHKRQSFTGARFTYYAVGLGACGQYNQPNDYLMNVPQYGAGYPGPQCFKSITIQYGGKTAVATIMDECEACPYGGLDFSQGLFTYFSDVSAGVLYGTWWFNDGSGGGGGGDPTTTSWTPTTTWEAPTTTSTPDYTPPPTSSTPDYTPPSTSSTPDYTPTTTSSSTPAYTPTTLRGPTSSSPFQFFHHLVQL</sequence>
<keyword evidence="1 3" id="KW-0732">Signal</keyword>
<evidence type="ECO:0000256" key="1">
    <source>
        <dbReference type="ARBA" id="ARBA00022729"/>
    </source>
</evidence>
<dbReference type="InterPro" id="IPR051477">
    <property type="entry name" value="Expansin_CellWall"/>
</dbReference>
<dbReference type="AlphaFoldDB" id="A0AAD4C4L1"/>
<reference evidence="4" key="2">
    <citation type="journal article" date="2020" name="Nat. Commun.">
        <title>Large-scale genome sequencing of mycorrhizal fungi provides insights into the early evolution of symbiotic traits.</title>
        <authorList>
            <person name="Miyauchi S."/>
            <person name="Kiss E."/>
            <person name="Kuo A."/>
            <person name="Drula E."/>
            <person name="Kohler A."/>
            <person name="Sanchez-Garcia M."/>
            <person name="Morin E."/>
            <person name="Andreopoulos B."/>
            <person name="Barry K.W."/>
            <person name="Bonito G."/>
            <person name="Buee M."/>
            <person name="Carver A."/>
            <person name="Chen C."/>
            <person name="Cichocki N."/>
            <person name="Clum A."/>
            <person name="Culley D."/>
            <person name="Crous P.W."/>
            <person name="Fauchery L."/>
            <person name="Girlanda M."/>
            <person name="Hayes R.D."/>
            <person name="Keri Z."/>
            <person name="LaButti K."/>
            <person name="Lipzen A."/>
            <person name="Lombard V."/>
            <person name="Magnuson J."/>
            <person name="Maillard F."/>
            <person name="Murat C."/>
            <person name="Nolan M."/>
            <person name="Ohm R.A."/>
            <person name="Pangilinan J."/>
            <person name="Pereira M.F."/>
            <person name="Perotto S."/>
            <person name="Peter M."/>
            <person name="Pfister S."/>
            <person name="Riley R."/>
            <person name="Sitrit Y."/>
            <person name="Stielow J.B."/>
            <person name="Szollosi G."/>
            <person name="Zifcakova L."/>
            <person name="Stursova M."/>
            <person name="Spatafora J.W."/>
            <person name="Tedersoo L."/>
            <person name="Vaario L.M."/>
            <person name="Yamada A."/>
            <person name="Yan M."/>
            <person name="Wang P."/>
            <person name="Xu J."/>
            <person name="Bruns T."/>
            <person name="Baldrian P."/>
            <person name="Vilgalys R."/>
            <person name="Dunand C."/>
            <person name="Henrissat B."/>
            <person name="Grigoriev I.V."/>
            <person name="Hibbett D."/>
            <person name="Nagy L.G."/>
            <person name="Martin F.M."/>
        </authorList>
    </citation>
    <scope>NUCLEOTIDE SEQUENCE</scope>
    <source>
        <strain evidence="4">BED1</strain>
    </source>
</reference>
<dbReference type="PANTHER" id="PTHR31836:SF28">
    <property type="entry name" value="SRCR DOMAIN-CONTAINING PROTEIN-RELATED"/>
    <property type="match status" value="1"/>
</dbReference>
<protein>
    <submittedName>
        <fullName evidence="4">Uncharacterized protein</fullName>
    </submittedName>
</protein>
<dbReference type="Proteomes" id="UP001194468">
    <property type="component" value="Unassembled WGS sequence"/>
</dbReference>
<feature type="compositionally biased region" description="Low complexity" evidence="2">
    <location>
        <begin position="181"/>
        <end position="212"/>
    </location>
</feature>
<evidence type="ECO:0000256" key="3">
    <source>
        <dbReference type="SAM" id="SignalP"/>
    </source>
</evidence>
<feature type="signal peptide" evidence="3">
    <location>
        <begin position="1"/>
        <end position="21"/>
    </location>
</feature>
<reference evidence="4" key="1">
    <citation type="submission" date="2019-10" db="EMBL/GenBank/DDBJ databases">
        <authorList>
            <consortium name="DOE Joint Genome Institute"/>
            <person name="Kuo A."/>
            <person name="Miyauchi S."/>
            <person name="Kiss E."/>
            <person name="Drula E."/>
            <person name="Kohler A."/>
            <person name="Sanchez-Garcia M."/>
            <person name="Andreopoulos B."/>
            <person name="Barry K.W."/>
            <person name="Bonito G."/>
            <person name="Buee M."/>
            <person name="Carver A."/>
            <person name="Chen C."/>
            <person name="Cichocki N."/>
            <person name="Clum A."/>
            <person name="Culley D."/>
            <person name="Crous P.W."/>
            <person name="Fauchery L."/>
            <person name="Girlanda M."/>
            <person name="Hayes R."/>
            <person name="Keri Z."/>
            <person name="LaButti K."/>
            <person name="Lipzen A."/>
            <person name="Lombard V."/>
            <person name="Magnuson J."/>
            <person name="Maillard F."/>
            <person name="Morin E."/>
            <person name="Murat C."/>
            <person name="Nolan M."/>
            <person name="Ohm R."/>
            <person name="Pangilinan J."/>
            <person name="Pereira M."/>
            <person name="Perotto S."/>
            <person name="Peter M."/>
            <person name="Riley R."/>
            <person name="Sitrit Y."/>
            <person name="Stielow B."/>
            <person name="Szollosi G."/>
            <person name="Zifcakova L."/>
            <person name="Stursova M."/>
            <person name="Spatafora J.W."/>
            <person name="Tedersoo L."/>
            <person name="Vaario L.-M."/>
            <person name="Yamada A."/>
            <person name="Yan M."/>
            <person name="Wang P."/>
            <person name="Xu J."/>
            <person name="Bruns T."/>
            <person name="Baldrian P."/>
            <person name="Vilgalys R."/>
            <person name="Henrissat B."/>
            <person name="Grigoriev I.V."/>
            <person name="Hibbett D."/>
            <person name="Nagy L.G."/>
            <person name="Martin F.M."/>
        </authorList>
    </citation>
    <scope>NUCLEOTIDE SEQUENCE</scope>
    <source>
        <strain evidence="4">BED1</strain>
    </source>
</reference>
<feature type="chain" id="PRO_5041937471" evidence="3">
    <location>
        <begin position="22"/>
        <end position="231"/>
    </location>
</feature>
<evidence type="ECO:0000313" key="5">
    <source>
        <dbReference type="Proteomes" id="UP001194468"/>
    </source>
</evidence>
<evidence type="ECO:0000256" key="2">
    <source>
        <dbReference type="SAM" id="MobiDB-lite"/>
    </source>
</evidence>
<accession>A0AAD4C4L1</accession>